<evidence type="ECO:0000256" key="3">
    <source>
        <dbReference type="ARBA" id="ARBA00022737"/>
    </source>
</evidence>
<dbReference type="GO" id="GO:0046872">
    <property type="term" value="F:metal ion binding"/>
    <property type="evidence" value="ECO:0007669"/>
    <property type="project" value="UniProtKB-KW"/>
</dbReference>
<dbReference type="PANTHER" id="PTHR13871:SF7">
    <property type="entry name" value="NUCLEOREDOXIN 2-RELATED"/>
    <property type="match status" value="1"/>
</dbReference>
<keyword evidence="2" id="KW-0479">Metal-binding</keyword>
<evidence type="ECO:0000256" key="6">
    <source>
        <dbReference type="ARBA" id="ARBA00023027"/>
    </source>
</evidence>
<keyword evidence="13" id="KW-1185">Reference proteome</keyword>
<evidence type="ECO:0000256" key="4">
    <source>
        <dbReference type="ARBA" id="ARBA00022833"/>
    </source>
</evidence>
<dbReference type="OMA" id="CQNFTPI"/>
<keyword evidence="12" id="KW-0808">Transferase</keyword>
<keyword evidence="3" id="KW-0677">Repeat</keyword>
<comment type="catalytic activity">
    <reaction evidence="8">
        <text>[protein]-dithiol + NAD(+) = [protein]-disulfide + NADH + H(+)</text>
        <dbReference type="Rhea" id="RHEA:18749"/>
        <dbReference type="Rhea" id="RHEA-COMP:10593"/>
        <dbReference type="Rhea" id="RHEA-COMP:10594"/>
        <dbReference type="ChEBI" id="CHEBI:15378"/>
        <dbReference type="ChEBI" id="CHEBI:29950"/>
        <dbReference type="ChEBI" id="CHEBI:50058"/>
        <dbReference type="ChEBI" id="CHEBI:57540"/>
        <dbReference type="ChEBI" id="CHEBI:57945"/>
        <dbReference type="EC" id="1.8.1.8"/>
    </reaction>
</comment>
<gene>
    <name evidence="12" type="ORF">BVC80_1737g5</name>
</gene>
<feature type="domain" description="Thioredoxin" evidence="11">
    <location>
        <begin position="178"/>
        <end position="333"/>
    </location>
</feature>
<proteinExistence type="inferred from homology"/>
<dbReference type="InParanoid" id="A0A200Q802"/>
<dbReference type="InterPro" id="IPR036249">
    <property type="entry name" value="Thioredoxin-like_sf"/>
</dbReference>
<evidence type="ECO:0000259" key="10">
    <source>
        <dbReference type="PROSITE" id="PS50081"/>
    </source>
</evidence>
<evidence type="ECO:0000256" key="8">
    <source>
        <dbReference type="ARBA" id="ARBA00047388"/>
    </source>
</evidence>
<dbReference type="STRING" id="56857.A0A200Q802"/>
<dbReference type="Pfam" id="PF03107">
    <property type="entry name" value="C1_2"/>
    <property type="match status" value="1"/>
</dbReference>
<evidence type="ECO:0000259" key="11">
    <source>
        <dbReference type="PROSITE" id="PS51352"/>
    </source>
</evidence>
<dbReference type="Gene3D" id="3.40.30.10">
    <property type="entry name" value="Glutaredoxin"/>
    <property type="match status" value="2"/>
</dbReference>
<dbReference type="Proteomes" id="UP000195402">
    <property type="component" value="Unassembled WGS sequence"/>
</dbReference>
<evidence type="ECO:0000256" key="5">
    <source>
        <dbReference type="ARBA" id="ARBA00023002"/>
    </source>
</evidence>
<dbReference type="InterPro" id="IPR013766">
    <property type="entry name" value="Thioredoxin_domain"/>
</dbReference>
<dbReference type="EC" id="1.8.1.8" evidence="1"/>
<evidence type="ECO:0000256" key="1">
    <source>
        <dbReference type="ARBA" id="ARBA00012612"/>
    </source>
</evidence>
<evidence type="ECO:0000313" key="12">
    <source>
        <dbReference type="EMBL" id="OVA06599.1"/>
    </source>
</evidence>
<dbReference type="SUPFAM" id="SSF57889">
    <property type="entry name" value="Cysteine-rich domain"/>
    <property type="match status" value="1"/>
</dbReference>
<reference evidence="12 13" key="1">
    <citation type="journal article" date="2017" name="Mol. Plant">
        <title>The Genome of Medicinal Plant Macleaya cordata Provides New Insights into Benzylisoquinoline Alkaloids Metabolism.</title>
        <authorList>
            <person name="Liu X."/>
            <person name="Liu Y."/>
            <person name="Huang P."/>
            <person name="Ma Y."/>
            <person name="Qing Z."/>
            <person name="Tang Q."/>
            <person name="Cao H."/>
            <person name="Cheng P."/>
            <person name="Zheng Y."/>
            <person name="Yuan Z."/>
            <person name="Zhou Y."/>
            <person name="Liu J."/>
            <person name="Tang Z."/>
            <person name="Zhuo Y."/>
            <person name="Zhang Y."/>
            <person name="Yu L."/>
            <person name="Huang J."/>
            <person name="Yang P."/>
            <person name="Peng Q."/>
            <person name="Zhang J."/>
            <person name="Jiang W."/>
            <person name="Zhang Z."/>
            <person name="Lin K."/>
            <person name="Ro D.K."/>
            <person name="Chen X."/>
            <person name="Xiong X."/>
            <person name="Shang Y."/>
            <person name="Huang S."/>
            <person name="Zeng J."/>
        </authorList>
    </citation>
    <scope>NUCLEOTIDE SEQUENCE [LARGE SCALE GENOMIC DNA]</scope>
    <source>
        <strain evidence="13">cv. BLH2017</strain>
        <tissue evidence="12">Root</tissue>
    </source>
</reference>
<protein>
    <recommendedName>
        <fullName evidence="1">protein-disulfide reductase</fullName>
        <ecNumber evidence="1">1.8.1.8</ecNumber>
    </recommendedName>
</protein>
<keyword evidence="4" id="KW-0862">Zinc</keyword>
<comment type="catalytic activity">
    <reaction evidence="9">
        <text>[protein]-dithiol + NADP(+) = [protein]-disulfide + NADPH + H(+)</text>
        <dbReference type="Rhea" id="RHEA:18753"/>
        <dbReference type="Rhea" id="RHEA-COMP:10593"/>
        <dbReference type="Rhea" id="RHEA-COMP:10594"/>
        <dbReference type="ChEBI" id="CHEBI:15378"/>
        <dbReference type="ChEBI" id="CHEBI:29950"/>
        <dbReference type="ChEBI" id="CHEBI:50058"/>
        <dbReference type="ChEBI" id="CHEBI:57783"/>
        <dbReference type="ChEBI" id="CHEBI:58349"/>
        <dbReference type="EC" id="1.8.1.8"/>
    </reaction>
</comment>
<accession>A0A200Q802</accession>
<comment type="similarity">
    <text evidence="7">Belongs to the nucleoredoxin family.</text>
</comment>
<sequence>MEASTVITATDKTLSYSLLTSETRDFLISSSGDQVKVDELEGRTIGLYFSANWFTQCQNFTPILADIYNQLKNQGANFEIVFVSSDENQSSFDKFYKTMPWLAVPFSDLQSKKSLTQKFQIEGIPSLIILDSCGEPIQTEGVELIYRYGVQAFPFTPDRIAELESEEKANQASQTIEKLLSTQTRDYVISQNEQFQVPISQLVGKTVGLYFSALWCPPCEKFTPRLATVYNNLKDKKMDFEIVFISIDRDEAGYLNCYQSMPWLALPYGDETIKVLLKYFNVEGIPSLIIIGPDGKTVTKEGRYLINLHLDMAFPFTEAQLLRIQEKIDEEAKSYPKSFYHNGHRHELNLVSASSGGGPFICCECDEQGSGWAYQCIECGYEIHLKCVQEVGEDKPEKKEASAANSFCACSNGQNDKDFGRV</sequence>
<organism evidence="12 13">
    <name type="scientific">Macleaya cordata</name>
    <name type="common">Five-seeded plume-poppy</name>
    <name type="synonym">Bocconia cordata</name>
    <dbReference type="NCBI Taxonomy" id="56857"/>
    <lineage>
        <taxon>Eukaryota</taxon>
        <taxon>Viridiplantae</taxon>
        <taxon>Streptophyta</taxon>
        <taxon>Embryophyta</taxon>
        <taxon>Tracheophyta</taxon>
        <taxon>Spermatophyta</taxon>
        <taxon>Magnoliopsida</taxon>
        <taxon>Ranunculales</taxon>
        <taxon>Papaveraceae</taxon>
        <taxon>Papaveroideae</taxon>
        <taxon>Macleaya</taxon>
    </lineage>
</organism>
<dbReference type="InterPro" id="IPR002219">
    <property type="entry name" value="PKC_DAG/PE"/>
</dbReference>
<evidence type="ECO:0000256" key="9">
    <source>
        <dbReference type="ARBA" id="ARBA00047804"/>
    </source>
</evidence>
<dbReference type="Pfam" id="PF13905">
    <property type="entry name" value="Thioredoxin_8"/>
    <property type="match status" value="2"/>
</dbReference>
<dbReference type="GO" id="GO:0004791">
    <property type="term" value="F:thioredoxin-disulfide reductase (NADPH) activity"/>
    <property type="evidence" value="ECO:0007669"/>
    <property type="project" value="InterPro"/>
</dbReference>
<feature type="domain" description="Thioredoxin" evidence="11">
    <location>
        <begin position="7"/>
        <end position="172"/>
    </location>
</feature>
<keyword evidence="12" id="KW-0418">Kinase</keyword>
<evidence type="ECO:0000313" key="13">
    <source>
        <dbReference type="Proteomes" id="UP000195402"/>
    </source>
</evidence>
<dbReference type="OrthoDB" id="409136at2759"/>
<evidence type="ECO:0000256" key="7">
    <source>
        <dbReference type="ARBA" id="ARBA00025782"/>
    </source>
</evidence>
<dbReference type="AlphaFoldDB" id="A0A200Q802"/>
<keyword evidence="6" id="KW-0520">NAD</keyword>
<evidence type="ECO:0000256" key="2">
    <source>
        <dbReference type="ARBA" id="ARBA00022723"/>
    </source>
</evidence>
<dbReference type="PANTHER" id="PTHR13871">
    <property type="entry name" value="THIOREDOXIN"/>
    <property type="match status" value="1"/>
</dbReference>
<dbReference type="InterPro" id="IPR004146">
    <property type="entry name" value="DC1"/>
</dbReference>
<dbReference type="GO" id="GO:0016301">
    <property type="term" value="F:kinase activity"/>
    <property type="evidence" value="ECO:0007669"/>
    <property type="project" value="UniProtKB-KW"/>
</dbReference>
<dbReference type="EMBL" id="MVGT01002770">
    <property type="protein sequence ID" value="OVA06599.1"/>
    <property type="molecule type" value="Genomic_DNA"/>
</dbReference>
<dbReference type="InterPro" id="IPR052259">
    <property type="entry name" value="Nucleoredoxin-like"/>
</dbReference>
<name>A0A200Q802_MACCD</name>
<dbReference type="PROSITE" id="PS51352">
    <property type="entry name" value="THIOREDOXIN_2"/>
    <property type="match status" value="2"/>
</dbReference>
<comment type="caution">
    <text evidence="12">The sequence shown here is derived from an EMBL/GenBank/DDBJ whole genome shotgun (WGS) entry which is preliminary data.</text>
</comment>
<dbReference type="CDD" id="cd03009">
    <property type="entry name" value="TryX_like_TryX_NRX"/>
    <property type="match status" value="1"/>
</dbReference>
<keyword evidence="5" id="KW-0560">Oxidoreductase</keyword>
<dbReference type="PROSITE" id="PS50081">
    <property type="entry name" value="ZF_DAG_PE_2"/>
    <property type="match status" value="1"/>
</dbReference>
<dbReference type="InterPro" id="IPR046349">
    <property type="entry name" value="C1-like_sf"/>
</dbReference>
<feature type="domain" description="Phorbol-ester/DAG-type" evidence="10">
    <location>
        <begin position="345"/>
        <end position="395"/>
    </location>
</feature>
<dbReference type="InterPro" id="IPR012336">
    <property type="entry name" value="Thioredoxin-like_fold"/>
</dbReference>
<dbReference type="InterPro" id="IPR045870">
    <property type="entry name" value="TryX_NRX_thioredoxin_dom"/>
</dbReference>
<dbReference type="SUPFAM" id="SSF52833">
    <property type="entry name" value="Thioredoxin-like"/>
    <property type="match status" value="2"/>
</dbReference>